<dbReference type="PANTHER" id="PTHR15138">
    <property type="entry name" value="TRANSCRIPTION INITIATION FACTOR TFIID SUBUNIT 4"/>
    <property type="match status" value="1"/>
</dbReference>
<organism evidence="8 9">
    <name type="scientific">Forsythia ovata</name>
    <dbReference type="NCBI Taxonomy" id="205694"/>
    <lineage>
        <taxon>Eukaryota</taxon>
        <taxon>Viridiplantae</taxon>
        <taxon>Streptophyta</taxon>
        <taxon>Embryophyta</taxon>
        <taxon>Tracheophyta</taxon>
        <taxon>Spermatophyta</taxon>
        <taxon>Magnoliopsida</taxon>
        <taxon>eudicotyledons</taxon>
        <taxon>Gunneridae</taxon>
        <taxon>Pentapetalae</taxon>
        <taxon>asterids</taxon>
        <taxon>lamiids</taxon>
        <taxon>Lamiales</taxon>
        <taxon>Oleaceae</taxon>
        <taxon>Forsythieae</taxon>
        <taxon>Forsythia</taxon>
    </lineage>
</organism>
<evidence type="ECO:0000313" key="9">
    <source>
        <dbReference type="Proteomes" id="UP001604277"/>
    </source>
</evidence>
<dbReference type="GO" id="GO:0005634">
    <property type="term" value="C:nucleus"/>
    <property type="evidence" value="ECO:0007669"/>
    <property type="project" value="UniProtKB-SubCell"/>
</dbReference>
<evidence type="ECO:0000256" key="4">
    <source>
        <dbReference type="ARBA" id="ARBA00023163"/>
    </source>
</evidence>
<evidence type="ECO:0000256" key="6">
    <source>
        <dbReference type="SAM" id="MobiDB-lite"/>
    </source>
</evidence>
<dbReference type="GO" id="GO:0006366">
    <property type="term" value="P:transcription by RNA polymerase II"/>
    <property type="evidence" value="ECO:0007669"/>
    <property type="project" value="UniProtKB-ARBA"/>
</dbReference>
<dbReference type="InterPro" id="IPR007900">
    <property type="entry name" value="TAF4_C"/>
</dbReference>
<dbReference type="InterPro" id="IPR045144">
    <property type="entry name" value="TAF4"/>
</dbReference>
<keyword evidence="3" id="KW-0805">Transcription regulation</keyword>
<evidence type="ECO:0000256" key="3">
    <source>
        <dbReference type="ARBA" id="ARBA00023015"/>
    </source>
</evidence>
<dbReference type="AlphaFoldDB" id="A0ABD1QM66"/>
<comment type="subcellular location">
    <subcellularLocation>
        <location evidence="1">Nucleus</location>
    </subcellularLocation>
</comment>
<feature type="region of interest" description="Disordered" evidence="6">
    <location>
        <begin position="150"/>
        <end position="183"/>
    </location>
</feature>
<evidence type="ECO:0000256" key="1">
    <source>
        <dbReference type="ARBA" id="ARBA00004123"/>
    </source>
</evidence>
<accession>A0ABD1QM66</accession>
<comment type="caution">
    <text evidence="8">The sequence shown here is derived from an EMBL/GenBank/DDBJ whole genome shotgun (WGS) entry which is preliminary data.</text>
</comment>
<evidence type="ECO:0000259" key="7">
    <source>
        <dbReference type="Pfam" id="PF05236"/>
    </source>
</evidence>
<evidence type="ECO:0000256" key="2">
    <source>
        <dbReference type="ARBA" id="ARBA00006178"/>
    </source>
</evidence>
<name>A0ABD1QM66_9LAMI</name>
<evidence type="ECO:0000313" key="8">
    <source>
        <dbReference type="EMBL" id="KAL2477325.1"/>
    </source>
</evidence>
<dbReference type="Proteomes" id="UP001604277">
    <property type="component" value="Unassembled WGS sequence"/>
</dbReference>
<gene>
    <name evidence="8" type="ORF">Fot_46339</name>
</gene>
<reference evidence="9" key="1">
    <citation type="submission" date="2024-07" db="EMBL/GenBank/DDBJ databases">
        <title>Two chromosome-level genome assemblies of Korean endemic species Abeliophyllum distichum and Forsythia ovata (Oleaceae).</title>
        <authorList>
            <person name="Jang H."/>
        </authorList>
    </citation>
    <scope>NUCLEOTIDE SEQUENCE [LARGE SCALE GENOMIC DNA]</scope>
</reference>
<proteinExistence type="inferred from homology"/>
<keyword evidence="4" id="KW-0804">Transcription</keyword>
<dbReference type="PANTHER" id="PTHR15138:SF14">
    <property type="entry name" value="TRANSCRIPTION INITIATION FACTOR TFIID SUBUNIT 4"/>
    <property type="match status" value="1"/>
</dbReference>
<keyword evidence="9" id="KW-1185">Reference proteome</keyword>
<dbReference type="Pfam" id="PF05236">
    <property type="entry name" value="TAF4"/>
    <property type="match status" value="1"/>
</dbReference>
<comment type="similarity">
    <text evidence="2">Belongs to the TAF4 family.</text>
</comment>
<sequence length="233" mass="26284">MYVASSSIQPRAYVEKAAKKKQKPSDVLEQNTGLINDVIAIAGIHLEEEEQMLLSGGGRIRAPSQEEGTTILQKSSLQRKLEKIMARCGIESKTKDVEHCLSLLSNLQQKRSLLLFPSKVQHYALVSNQKLWKKESMRDKGSEGEVAANVDMNKDMNCAEPSQTSARSGIPQESPGKGTENGQHQEHFFMHEKISVEDIIALLEREPLMSNSTLNYCLYNLHQRETRKKMFLQ</sequence>
<protein>
    <submittedName>
        <fullName evidence="8">Transcription initiation factor TFIID subunit 4</fullName>
    </submittedName>
</protein>
<evidence type="ECO:0000256" key="5">
    <source>
        <dbReference type="ARBA" id="ARBA00023242"/>
    </source>
</evidence>
<keyword evidence="5" id="KW-0539">Nucleus</keyword>
<dbReference type="EMBL" id="JBFOLJ010000014">
    <property type="protein sequence ID" value="KAL2477325.1"/>
    <property type="molecule type" value="Genomic_DNA"/>
</dbReference>
<feature type="domain" description="Transcription initiation factor TFIID component TAF4 C-terminal" evidence="7">
    <location>
        <begin position="35"/>
        <end position="103"/>
    </location>
</feature>